<organism evidence="1 2">
    <name type="scientific">Tepidiphilus baoligensis</name>
    <dbReference type="NCBI Taxonomy" id="2698687"/>
    <lineage>
        <taxon>Bacteria</taxon>
        <taxon>Pseudomonadati</taxon>
        <taxon>Pseudomonadota</taxon>
        <taxon>Hydrogenophilia</taxon>
        <taxon>Hydrogenophilales</taxon>
        <taxon>Hydrogenophilaceae</taxon>
        <taxon>Tepidiphilus</taxon>
    </lineage>
</organism>
<accession>A0ABX1QK00</accession>
<name>A0ABX1QK00_9PROT</name>
<dbReference type="RefSeq" id="WP_169115586.1">
    <property type="nucleotide sequence ID" value="NZ_JAAAUB010000004.1"/>
</dbReference>
<protein>
    <submittedName>
        <fullName evidence="1">Uncharacterized protein</fullName>
    </submittedName>
</protein>
<proteinExistence type="predicted"/>
<gene>
    <name evidence="1" type="ORF">GV368_04010</name>
</gene>
<comment type="caution">
    <text evidence="1">The sequence shown here is derived from an EMBL/GenBank/DDBJ whole genome shotgun (WGS) entry which is preliminary data.</text>
</comment>
<evidence type="ECO:0000313" key="2">
    <source>
        <dbReference type="Proteomes" id="UP000669605"/>
    </source>
</evidence>
<evidence type="ECO:0000313" key="1">
    <source>
        <dbReference type="EMBL" id="NMH16283.1"/>
    </source>
</evidence>
<dbReference type="EMBL" id="JAAAUB010000004">
    <property type="protein sequence ID" value="NMH16283.1"/>
    <property type="molecule type" value="Genomic_DNA"/>
</dbReference>
<keyword evidence="2" id="KW-1185">Reference proteome</keyword>
<dbReference type="Proteomes" id="UP000669605">
    <property type="component" value="Unassembled WGS sequence"/>
</dbReference>
<sequence length="131" mass="14355">MSDSINSRIVSRPRNNARRSRIDAIVRDLTVEDVFVDFFTDFFANFCSDYRSCEGADEGTSGATRQCAGWPCDQAGPCTDLSADRGAGTYRCAAARSPGCEANSRANSLGDVSFFDAVRFAFRALHDDLHH</sequence>
<reference evidence="1 2" key="1">
    <citation type="journal article" date="2020" name="Curr. Microbiol.">
        <title>Tepidiphilus baoligensis sp. nov., a Novel Bacterium of the Family Hydrogenophilaceae Isolated from an Oil Reservoir.</title>
        <authorList>
            <person name="Zhang X."/>
            <person name="Wang G."/>
            <person name="Ma X."/>
            <person name="Yu J."/>
            <person name="You J."/>
            <person name="Xue Y."/>
            <person name="Ma Y."/>
        </authorList>
    </citation>
    <scope>NUCLEOTIDE SEQUENCE [LARGE SCALE GENOMIC DNA]</scope>
    <source>
        <strain evidence="1 2">B18-69</strain>
    </source>
</reference>